<protein>
    <submittedName>
        <fullName evidence="8">Site-specific integrase</fullName>
    </submittedName>
</protein>
<dbReference type="Gene3D" id="1.10.443.10">
    <property type="entry name" value="Intergrase catalytic core"/>
    <property type="match status" value="1"/>
</dbReference>
<dbReference type="Pfam" id="PF14659">
    <property type="entry name" value="Phage_int_SAM_3"/>
    <property type="match status" value="1"/>
</dbReference>
<proteinExistence type="inferred from homology"/>
<dbReference type="InterPro" id="IPR044068">
    <property type="entry name" value="CB"/>
</dbReference>
<evidence type="ECO:0000313" key="8">
    <source>
        <dbReference type="EMBL" id="AYC29677.1"/>
    </source>
</evidence>
<dbReference type="InterPro" id="IPR011010">
    <property type="entry name" value="DNA_brk_join_enz"/>
</dbReference>
<gene>
    <name evidence="8" type="ORF">D3873_07150</name>
</gene>
<name>A0A385YUT0_9BACL</name>
<dbReference type="GO" id="GO:0003677">
    <property type="term" value="F:DNA binding"/>
    <property type="evidence" value="ECO:0007669"/>
    <property type="project" value="UniProtKB-UniRule"/>
</dbReference>
<dbReference type="EMBL" id="CP032418">
    <property type="protein sequence ID" value="AYC29677.1"/>
    <property type="molecule type" value="Genomic_DNA"/>
</dbReference>
<feature type="domain" description="Core-binding (CB)" evidence="7">
    <location>
        <begin position="68"/>
        <end position="147"/>
    </location>
</feature>
<dbReference type="AlphaFoldDB" id="A0A385YUT0"/>
<evidence type="ECO:0000313" key="9">
    <source>
        <dbReference type="Proteomes" id="UP000265725"/>
    </source>
</evidence>
<dbReference type="GO" id="GO:0015074">
    <property type="term" value="P:DNA integration"/>
    <property type="evidence" value="ECO:0007669"/>
    <property type="project" value="UniProtKB-KW"/>
</dbReference>
<dbReference type="OrthoDB" id="9803188at2"/>
<dbReference type="Gene3D" id="1.10.150.130">
    <property type="match status" value="1"/>
</dbReference>
<evidence type="ECO:0000259" key="7">
    <source>
        <dbReference type="PROSITE" id="PS51900"/>
    </source>
</evidence>
<reference evidence="9" key="1">
    <citation type="submission" date="2018-09" db="EMBL/GenBank/DDBJ databases">
        <authorList>
            <person name="Zhu H."/>
        </authorList>
    </citation>
    <scope>NUCLEOTIDE SEQUENCE [LARGE SCALE GENOMIC DNA]</scope>
    <source>
        <strain evidence="9">K2R23-3</strain>
    </source>
</reference>
<keyword evidence="3 5" id="KW-0238">DNA-binding</keyword>
<dbReference type="GO" id="GO:0006310">
    <property type="term" value="P:DNA recombination"/>
    <property type="evidence" value="ECO:0007669"/>
    <property type="project" value="UniProtKB-KW"/>
</dbReference>
<evidence type="ECO:0000256" key="3">
    <source>
        <dbReference type="ARBA" id="ARBA00023125"/>
    </source>
</evidence>
<keyword evidence="4" id="KW-0233">DNA recombination</keyword>
<dbReference type="KEGG" id="paek:D3873_07150"/>
<comment type="similarity">
    <text evidence="1">Belongs to the 'phage' integrase family.</text>
</comment>
<dbReference type="PROSITE" id="PS51898">
    <property type="entry name" value="TYR_RECOMBINASE"/>
    <property type="match status" value="1"/>
</dbReference>
<dbReference type="InterPro" id="IPR004107">
    <property type="entry name" value="Integrase_SAM-like_N"/>
</dbReference>
<sequence>MKGGIRKRGNSWYYYFDLGYVNGKRKRLERVAKGATSKSEAERILRDKIREYENAGHVFTPTEITVEDFFAFWMREYVEMKLKPNSVENYRITIKKHVLPVLGKYKLRSLTPHVLQEFLNNKIREGYSYKTVSIIKGILTKSLRQAVYPYKFINETPMQYVELIMSQERKPTKEKLKILTENDLKVLFSNIKEGHAFYIPFMIGYFCGVRVGELCGLEWKHIDFREGTVTIEQQMTKEYYQTKDGKNKALFVVSSPKSKASYREIAVSDSLLEILKKERTKQKENQLRYGEHYAKDSQYDFVCKKENGESYTPNVIKWITRRFIKEELGIDFNYHSLRHTLATTLIENGVETKTVQSMLGHSRSSITQDTYTHLTEKMTRRAADTLDSLFKSL</sequence>
<dbReference type="RefSeq" id="WP_119883415.1">
    <property type="nucleotide sequence ID" value="NZ_CP032418.1"/>
</dbReference>
<evidence type="ECO:0000256" key="1">
    <source>
        <dbReference type="ARBA" id="ARBA00008857"/>
    </source>
</evidence>
<organism evidence="8 9">
    <name type="scientific">Paenisporosarcina cavernae</name>
    <dbReference type="NCBI Taxonomy" id="2320858"/>
    <lineage>
        <taxon>Bacteria</taxon>
        <taxon>Bacillati</taxon>
        <taxon>Bacillota</taxon>
        <taxon>Bacilli</taxon>
        <taxon>Bacillales</taxon>
        <taxon>Caryophanaceae</taxon>
        <taxon>Paenisporosarcina</taxon>
    </lineage>
</organism>
<dbReference type="Proteomes" id="UP000265725">
    <property type="component" value="Chromosome"/>
</dbReference>
<accession>A0A385YUT0</accession>
<dbReference type="InterPro" id="IPR002104">
    <property type="entry name" value="Integrase_catalytic"/>
</dbReference>
<dbReference type="CDD" id="cd01189">
    <property type="entry name" value="INT_ICEBs1_C_like"/>
    <property type="match status" value="1"/>
</dbReference>
<feature type="domain" description="Tyr recombinase" evidence="6">
    <location>
        <begin position="174"/>
        <end position="384"/>
    </location>
</feature>
<keyword evidence="9" id="KW-1185">Reference proteome</keyword>
<dbReference type="PANTHER" id="PTHR30629">
    <property type="entry name" value="PROPHAGE INTEGRASE"/>
    <property type="match status" value="1"/>
</dbReference>
<evidence type="ECO:0000259" key="6">
    <source>
        <dbReference type="PROSITE" id="PS51898"/>
    </source>
</evidence>
<dbReference type="InterPro" id="IPR050808">
    <property type="entry name" value="Phage_Integrase"/>
</dbReference>
<dbReference type="InterPro" id="IPR010998">
    <property type="entry name" value="Integrase_recombinase_N"/>
</dbReference>
<dbReference type="PROSITE" id="PS51900">
    <property type="entry name" value="CB"/>
    <property type="match status" value="1"/>
</dbReference>
<keyword evidence="2" id="KW-0229">DNA integration</keyword>
<dbReference type="SUPFAM" id="SSF56349">
    <property type="entry name" value="DNA breaking-rejoining enzymes"/>
    <property type="match status" value="1"/>
</dbReference>
<dbReference type="Pfam" id="PF00589">
    <property type="entry name" value="Phage_integrase"/>
    <property type="match status" value="1"/>
</dbReference>
<evidence type="ECO:0000256" key="5">
    <source>
        <dbReference type="PROSITE-ProRule" id="PRU01248"/>
    </source>
</evidence>
<dbReference type="PANTHER" id="PTHR30629:SF2">
    <property type="entry name" value="PROPHAGE INTEGRASE INTS-RELATED"/>
    <property type="match status" value="1"/>
</dbReference>
<evidence type="ECO:0000256" key="4">
    <source>
        <dbReference type="ARBA" id="ARBA00023172"/>
    </source>
</evidence>
<dbReference type="InterPro" id="IPR013762">
    <property type="entry name" value="Integrase-like_cat_sf"/>
</dbReference>
<evidence type="ECO:0000256" key="2">
    <source>
        <dbReference type="ARBA" id="ARBA00022908"/>
    </source>
</evidence>